<organism evidence="1 2">
    <name type="scientific">Dreissena polymorpha</name>
    <name type="common">Zebra mussel</name>
    <name type="synonym">Mytilus polymorpha</name>
    <dbReference type="NCBI Taxonomy" id="45954"/>
    <lineage>
        <taxon>Eukaryota</taxon>
        <taxon>Metazoa</taxon>
        <taxon>Spiralia</taxon>
        <taxon>Lophotrochozoa</taxon>
        <taxon>Mollusca</taxon>
        <taxon>Bivalvia</taxon>
        <taxon>Autobranchia</taxon>
        <taxon>Heteroconchia</taxon>
        <taxon>Euheterodonta</taxon>
        <taxon>Imparidentia</taxon>
        <taxon>Neoheterodontei</taxon>
        <taxon>Myida</taxon>
        <taxon>Dreissenoidea</taxon>
        <taxon>Dreissenidae</taxon>
        <taxon>Dreissena</taxon>
    </lineage>
</organism>
<evidence type="ECO:0000313" key="1">
    <source>
        <dbReference type="EMBL" id="KAH3857124.1"/>
    </source>
</evidence>
<keyword evidence="2" id="KW-1185">Reference proteome</keyword>
<accession>A0A9D4LG16</accession>
<dbReference type="AlphaFoldDB" id="A0A9D4LG16"/>
<comment type="caution">
    <text evidence="1">The sequence shown here is derived from an EMBL/GenBank/DDBJ whole genome shotgun (WGS) entry which is preliminary data.</text>
</comment>
<reference evidence="1" key="1">
    <citation type="journal article" date="2019" name="bioRxiv">
        <title>The Genome of the Zebra Mussel, Dreissena polymorpha: A Resource for Invasive Species Research.</title>
        <authorList>
            <person name="McCartney M.A."/>
            <person name="Auch B."/>
            <person name="Kono T."/>
            <person name="Mallez S."/>
            <person name="Zhang Y."/>
            <person name="Obille A."/>
            <person name="Becker A."/>
            <person name="Abrahante J.E."/>
            <person name="Garbe J."/>
            <person name="Badalamenti J.P."/>
            <person name="Herman A."/>
            <person name="Mangelson H."/>
            <person name="Liachko I."/>
            <person name="Sullivan S."/>
            <person name="Sone E.D."/>
            <person name="Koren S."/>
            <person name="Silverstein K.A.T."/>
            <person name="Beckman K.B."/>
            <person name="Gohl D.M."/>
        </authorList>
    </citation>
    <scope>NUCLEOTIDE SEQUENCE</scope>
    <source>
        <strain evidence="1">Duluth1</strain>
        <tissue evidence="1">Whole animal</tissue>
    </source>
</reference>
<gene>
    <name evidence="1" type="ORF">DPMN_099724</name>
</gene>
<name>A0A9D4LG16_DREPO</name>
<reference evidence="1" key="2">
    <citation type="submission" date="2020-11" db="EMBL/GenBank/DDBJ databases">
        <authorList>
            <person name="McCartney M.A."/>
            <person name="Auch B."/>
            <person name="Kono T."/>
            <person name="Mallez S."/>
            <person name="Becker A."/>
            <person name="Gohl D.M."/>
            <person name="Silverstein K.A.T."/>
            <person name="Koren S."/>
            <person name="Bechman K.B."/>
            <person name="Herman A."/>
            <person name="Abrahante J.E."/>
            <person name="Garbe J."/>
        </authorList>
    </citation>
    <scope>NUCLEOTIDE SEQUENCE</scope>
    <source>
        <strain evidence="1">Duluth1</strain>
        <tissue evidence="1">Whole animal</tissue>
    </source>
</reference>
<dbReference type="Proteomes" id="UP000828390">
    <property type="component" value="Unassembled WGS sequence"/>
</dbReference>
<proteinExistence type="predicted"/>
<dbReference type="EMBL" id="JAIWYP010000003">
    <property type="protein sequence ID" value="KAH3857124.1"/>
    <property type="molecule type" value="Genomic_DNA"/>
</dbReference>
<evidence type="ECO:0000313" key="2">
    <source>
        <dbReference type="Proteomes" id="UP000828390"/>
    </source>
</evidence>
<sequence>MHQKSDPFVGTMFSEDVELVMQTNGDLEEAHICRLFREWHDTEDKAGIPPEERVKRSLSFIDWLM</sequence>
<protein>
    <submittedName>
        <fullName evidence="1">Uncharacterized protein</fullName>
    </submittedName>
</protein>